<keyword evidence="3" id="KW-1185">Reference proteome</keyword>
<protein>
    <recommendedName>
        <fullName evidence="1">Autotransporter domain-containing protein</fullName>
    </recommendedName>
</protein>
<reference evidence="2 3" key="1">
    <citation type="submission" date="2018-04" db="EMBL/GenBank/DDBJ databases">
        <title>Novel Campyloabacter and Helicobacter Species and Strains.</title>
        <authorList>
            <person name="Mannion A.J."/>
            <person name="Shen Z."/>
            <person name="Fox J.G."/>
        </authorList>
    </citation>
    <scope>NUCLEOTIDE SEQUENCE [LARGE SCALE GENOMIC DNA]</scope>
    <source>
        <strain evidence="2 3">MIT 04-9362</strain>
    </source>
</reference>
<gene>
    <name evidence="2" type="ORF">CQA57_00960</name>
</gene>
<dbReference type="OrthoDB" id="5360552at2"/>
<comment type="caution">
    <text evidence="2">The sequence shown here is derived from an EMBL/GenBank/DDBJ whole genome shotgun (WGS) entry which is preliminary data.</text>
</comment>
<dbReference type="PROSITE" id="PS51208">
    <property type="entry name" value="AUTOTRANSPORTER"/>
    <property type="match status" value="1"/>
</dbReference>
<dbReference type="SMART" id="SM00869">
    <property type="entry name" value="Autotransporter"/>
    <property type="match status" value="1"/>
</dbReference>
<sequence length="1565" mass="167626">MKGSFISFALSSVLVGGVVWGSDITLDLTPPKEGETTKGYPVEFKYTYDKDGKKETSIDELKSETDYFWSKDSGSTLSLKEKKQASGSMSNLVATAVFIAPGNNDNLLLENFNYISVGADTITEKGKNDTYFAIQSGPNSYTSFTLNGANIFSGSNLHVGGIAANSSASGANNITGGFKDVYLKGTIKVDANAIDQADSAGSGSKNATLNFSSEYNGATYTIDSSATLDLTSSGNNTSTVNFNKGIVKYDTNTSKDVFATDQSVLNKGNIKISNTTANTTAGTPSEEKNNINFHIDLKNEGTITLENATLTFKDSGLIISDSGSVGTIDIKAKTDTKDKLSSNQTNKSTLYFDSTDTTTAKAFEIASQKINITGIAPSDASSSESNQELFGSQLTIKVNNSGIPSGGAKDLILTGAKDKLTAITIGASASSGTVNDKNTSLIFDSDTVSMDNYVGITVQSGAKLDLTQIKGTSRTYTDSSSSGANKNTILDFHNQGTITFKGDGVNTNILDASRKKIILTDYATTKTTCKVGDTDCSKISDVNNIPKNATLTTTEEESAGTMEISGGKTTIQADVAYNFGNLKISNSGTLDLSKIAKKQDGTNGSVDEVGFVNAGVLTSTGGVIDTRTTQEDTTKTGNDIDYDAMNVNKKNTGGSNTKKLIITEAKKEKVNDTRDSGIDKDGSTKLKEGESWAANKDNETRAEFVVDSGATTIRASSLINKGLTTIQNGGTLNLYCVGTDYCYDGRYWTNFTKDSQGVWYIMKPEEAPSSTSPSATEKLKATQLVFDNDTTGAIILSGGTLNAIDSYKYQEKDDSGSYKDVTKYIYHSLKITGGELGASGGVNSIIRVGYGDTSAGSGANNNYLTLENVNLSLRGDSKLFIISEKDEDTTSSAKADVTWKAGTSNNNTFTMYLGDDDYTKNTRGIYILGLADSDGNYKGGTINFTDNGGSSSKLPKFVIDLSDLSGKNTILLNKQYNFLVAGQIQSGGSKITDASKITMEINFGKGANTKDGTDKPASDTKDYGIYDQTLCANDSKFCLEAKDTNKNGSVSDAKITIGNSNNNEGVVVVDKSDSSKLSDITNGWPNGSNETYADFVTFNKVYEQGSGTCDFNTLEGCAVIGFSAVKSKTLQKDGVSAVFQSIKDRYNQLPNTQNEVIKNTLAGINLIESANANASTILQSIVDTDGVASSSILLNLQKFQYTGDLDLANQVAKDLNTLDNSLDAISNVAQESLELISRVNFTSTLNTSARLAQNSNPYRMNTSFAKAIKSLENKKFADISDSLYSYTDRFDFDHNAWAMAIGGFGGKYSGGYNALGGISAGYDRMLGRVLLGGYATYAYALSSLNSFNNDSTVKTDNSSHNLEIGAYLRAYVDAHEIDVILSETLGFNSLDLKNSLTSQNLKFDNFTTNLTARYGYVIPLNVDKGLYIKPLVGLNYMYQYNTQVNGSTDVRINANAKHSNAMTLSAFAEVRKYVDDKKYLYIMPGIEQDVFAISGDSQVYFANSANNILTYKVDNVVRTYLTVIGGGEIGIKDNMAITFGMGAKISWDRYFINGNVGFKYKFNSN</sequence>
<dbReference type="RefSeq" id="WP_115578360.1">
    <property type="nucleotide sequence ID" value="NZ_NXLX01000001.1"/>
</dbReference>
<dbReference type="InterPro" id="IPR036709">
    <property type="entry name" value="Autotransporte_beta_dom_sf"/>
</dbReference>
<evidence type="ECO:0000313" key="3">
    <source>
        <dbReference type="Proteomes" id="UP000256695"/>
    </source>
</evidence>
<dbReference type="EMBL" id="NXLX01000001">
    <property type="protein sequence ID" value="RDU74652.1"/>
    <property type="molecule type" value="Genomic_DNA"/>
</dbReference>
<accession>A0A3D8JB76</accession>
<dbReference type="SUPFAM" id="SSF103515">
    <property type="entry name" value="Autotransporter"/>
    <property type="match status" value="1"/>
</dbReference>
<organism evidence="2 3">
    <name type="scientific">Helicobacter anseris</name>
    <dbReference type="NCBI Taxonomy" id="375926"/>
    <lineage>
        <taxon>Bacteria</taxon>
        <taxon>Pseudomonadati</taxon>
        <taxon>Campylobacterota</taxon>
        <taxon>Epsilonproteobacteria</taxon>
        <taxon>Campylobacterales</taxon>
        <taxon>Helicobacteraceae</taxon>
        <taxon>Helicobacter</taxon>
    </lineage>
</organism>
<evidence type="ECO:0000313" key="2">
    <source>
        <dbReference type="EMBL" id="RDU74652.1"/>
    </source>
</evidence>
<name>A0A3D8JB76_9HELI</name>
<dbReference type="Gene3D" id="2.40.128.130">
    <property type="entry name" value="Autotransporter beta-domain"/>
    <property type="match status" value="1"/>
</dbReference>
<proteinExistence type="predicted"/>
<feature type="domain" description="Autotransporter" evidence="1">
    <location>
        <begin position="1289"/>
        <end position="1562"/>
    </location>
</feature>
<dbReference type="InterPro" id="IPR005546">
    <property type="entry name" value="Autotransporte_beta"/>
</dbReference>
<evidence type="ECO:0000259" key="1">
    <source>
        <dbReference type="PROSITE" id="PS51208"/>
    </source>
</evidence>
<dbReference type="Proteomes" id="UP000256695">
    <property type="component" value="Unassembled WGS sequence"/>
</dbReference>